<dbReference type="InterPro" id="IPR050250">
    <property type="entry name" value="Macrolide_Exporter_MacB"/>
</dbReference>
<feature type="region of interest" description="Disordered" evidence="7">
    <location>
        <begin position="151"/>
        <end position="178"/>
    </location>
</feature>
<keyword evidence="2" id="KW-1003">Cell membrane</keyword>
<feature type="domain" description="ABC3 transporter permease C-terminal" evidence="9">
    <location>
        <begin position="308"/>
        <end position="424"/>
    </location>
</feature>
<dbReference type="PANTHER" id="PTHR30572:SF4">
    <property type="entry name" value="ABC TRANSPORTER PERMEASE YTRF"/>
    <property type="match status" value="1"/>
</dbReference>
<dbReference type="Proteomes" id="UP000011607">
    <property type="component" value="Unassembled WGS sequence"/>
</dbReference>
<dbReference type="PANTHER" id="PTHR30572">
    <property type="entry name" value="MEMBRANE COMPONENT OF TRANSPORTER-RELATED"/>
    <property type="match status" value="1"/>
</dbReference>
<dbReference type="EMBL" id="AOMA01000170">
    <property type="protein sequence ID" value="EMA30911.1"/>
    <property type="molecule type" value="Genomic_DNA"/>
</dbReference>
<dbReference type="RefSeq" id="WP_006674148.1">
    <property type="nucleotide sequence ID" value="NZ_AOMA01000170.1"/>
</dbReference>
<proteinExistence type="inferred from homology"/>
<dbReference type="OrthoDB" id="170372at2157"/>
<dbReference type="PATRIC" id="fig|1227454.3.peg.3340"/>
<feature type="transmembrane region" description="Helical" evidence="8">
    <location>
        <begin position="350"/>
        <end position="379"/>
    </location>
</feature>
<reference evidence="10 11" key="1">
    <citation type="journal article" date="2014" name="PLoS Genet.">
        <title>Phylogenetically driven sequencing of extremely halophilic archaea reveals strategies for static and dynamic osmo-response.</title>
        <authorList>
            <person name="Becker E.A."/>
            <person name="Seitzer P.M."/>
            <person name="Tritt A."/>
            <person name="Larsen D."/>
            <person name="Krusor M."/>
            <person name="Yao A.I."/>
            <person name="Wu D."/>
            <person name="Madern D."/>
            <person name="Eisen J.A."/>
            <person name="Darling A.E."/>
            <person name="Facciotti M.T."/>
        </authorList>
    </citation>
    <scope>NUCLEOTIDE SEQUENCE [LARGE SCALE GENOMIC DNA]</scope>
    <source>
        <strain evidence="10 11">JCM 10879</strain>
    </source>
</reference>
<comment type="subcellular location">
    <subcellularLocation>
        <location evidence="1">Cell membrane</location>
        <topology evidence="1">Multi-pass membrane protein</topology>
    </subcellularLocation>
</comment>
<dbReference type="eggNOG" id="arCOG02312">
    <property type="taxonomic scope" value="Archaea"/>
</dbReference>
<dbReference type="InterPro" id="IPR003838">
    <property type="entry name" value="ABC3_permease_C"/>
</dbReference>
<dbReference type="AlphaFoldDB" id="M0LBG0"/>
<comment type="similarity">
    <text evidence="6">Belongs to the ABC-4 integral membrane protein family.</text>
</comment>
<name>M0LBG0_9EURY</name>
<evidence type="ECO:0000256" key="4">
    <source>
        <dbReference type="ARBA" id="ARBA00022989"/>
    </source>
</evidence>
<evidence type="ECO:0000256" key="5">
    <source>
        <dbReference type="ARBA" id="ARBA00023136"/>
    </source>
</evidence>
<evidence type="ECO:0000313" key="11">
    <source>
        <dbReference type="Proteomes" id="UP000011607"/>
    </source>
</evidence>
<keyword evidence="5 8" id="KW-0472">Membrane</keyword>
<feature type="transmembrane region" description="Helical" evidence="8">
    <location>
        <begin position="41"/>
        <end position="66"/>
    </location>
</feature>
<sequence>MGTEDGQESGEGTRRSRWRGLVGVSIGRLWKRATRTRSGRIAATTAAVAVTIALLVIVTGMALALADGGVATETDADVRIGPEDTGSLTAVDGVEGPRLGETNERAEQLRAADGVEHASPALVEKLRLEPANGEGEPRTVLVVGIVPDENDRTVAGLPTDPLESGDPHYTDETDDGPRRGEVVLSAAAAEELDVTEGERLAVAGLEADGLAGTEAPDEAAVPTPTVTVTAVAEGSGDAPVVLAPLSEVQTVSGASDGELADRVLVWGNDEHAAAAGSEAYPHAAIESDRGTDPATLFDDGLAFATSLLALLVGVTICASFVATTAGMTVDEDRRTLAVLESVGFSTHSRLAIVALSTVVTTVCGAVLGAALGLVGIGALNAVVASSVVSGAVAQAHPLLVPYGVIVGLVSGLLAVPYPLVIANRTSVLEEVGR</sequence>
<comment type="caution">
    <text evidence="10">The sequence shown here is derived from an EMBL/GenBank/DDBJ whole genome shotgun (WGS) entry which is preliminary data.</text>
</comment>
<keyword evidence="11" id="KW-1185">Reference proteome</keyword>
<protein>
    <recommendedName>
        <fullName evidence="9">ABC3 transporter permease C-terminal domain-containing protein</fullName>
    </recommendedName>
</protein>
<evidence type="ECO:0000256" key="1">
    <source>
        <dbReference type="ARBA" id="ARBA00004651"/>
    </source>
</evidence>
<evidence type="ECO:0000259" key="9">
    <source>
        <dbReference type="Pfam" id="PF02687"/>
    </source>
</evidence>
<dbReference type="GO" id="GO:0005886">
    <property type="term" value="C:plasma membrane"/>
    <property type="evidence" value="ECO:0007669"/>
    <property type="project" value="UniProtKB-SubCell"/>
</dbReference>
<evidence type="ECO:0000256" key="8">
    <source>
        <dbReference type="SAM" id="Phobius"/>
    </source>
</evidence>
<evidence type="ECO:0000256" key="6">
    <source>
        <dbReference type="ARBA" id="ARBA00038076"/>
    </source>
</evidence>
<evidence type="ECO:0000256" key="3">
    <source>
        <dbReference type="ARBA" id="ARBA00022692"/>
    </source>
</evidence>
<gene>
    <name evidence="10" type="ORF">C446_16310</name>
</gene>
<keyword evidence="3 8" id="KW-0812">Transmembrane</keyword>
<feature type="transmembrane region" description="Helical" evidence="8">
    <location>
        <begin position="301"/>
        <end position="329"/>
    </location>
</feature>
<keyword evidence="4 8" id="KW-1133">Transmembrane helix</keyword>
<evidence type="ECO:0000256" key="2">
    <source>
        <dbReference type="ARBA" id="ARBA00022475"/>
    </source>
</evidence>
<dbReference type="Pfam" id="PF02687">
    <property type="entry name" value="FtsX"/>
    <property type="match status" value="1"/>
</dbReference>
<organism evidence="10 11">
    <name type="scientific">Halobiforma nitratireducens JCM 10879</name>
    <dbReference type="NCBI Taxonomy" id="1227454"/>
    <lineage>
        <taxon>Archaea</taxon>
        <taxon>Methanobacteriati</taxon>
        <taxon>Methanobacteriota</taxon>
        <taxon>Stenosarchaea group</taxon>
        <taxon>Halobacteria</taxon>
        <taxon>Halobacteriales</taxon>
        <taxon>Natrialbaceae</taxon>
        <taxon>Halobiforma</taxon>
    </lineage>
</organism>
<evidence type="ECO:0000313" key="10">
    <source>
        <dbReference type="EMBL" id="EMA30911.1"/>
    </source>
</evidence>
<feature type="compositionally biased region" description="Basic and acidic residues" evidence="7">
    <location>
        <begin position="165"/>
        <end position="178"/>
    </location>
</feature>
<feature type="transmembrane region" description="Helical" evidence="8">
    <location>
        <begin position="399"/>
        <end position="420"/>
    </location>
</feature>
<dbReference type="STRING" id="1227454.C446_16310"/>
<evidence type="ECO:0000256" key="7">
    <source>
        <dbReference type="SAM" id="MobiDB-lite"/>
    </source>
</evidence>
<dbReference type="GO" id="GO:0022857">
    <property type="term" value="F:transmembrane transporter activity"/>
    <property type="evidence" value="ECO:0007669"/>
    <property type="project" value="TreeGrafter"/>
</dbReference>
<accession>M0LBG0</accession>